<name>A0A7G9L4P4_9SPHN</name>
<evidence type="ECO:0000313" key="4">
    <source>
        <dbReference type="Proteomes" id="UP000515861"/>
    </source>
</evidence>
<dbReference type="AlphaFoldDB" id="A0A7G9L4P4"/>
<accession>A0A7G9L4P4</accession>
<feature type="chain" id="PRO_5029072563" description="LPS-assembly protein LptD" evidence="1">
    <location>
        <begin position="31"/>
        <end position="751"/>
    </location>
</feature>
<comment type="function">
    <text evidence="1">Involved in the assembly of lipopolysaccharide (LPS) at the surface of the outer membrane.</text>
</comment>
<keyword evidence="4" id="KW-1185">Reference proteome</keyword>
<dbReference type="PANTHER" id="PTHR30189">
    <property type="entry name" value="LPS-ASSEMBLY PROTEIN"/>
    <property type="match status" value="1"/>
</dbReference>
<comment type="similarity">
    <text evidence="1">Belongs to the LptD family.</text>
</comment>
<dbReference type="GO" id="GO:0043165">
    <property type="term" value="P:Gram-negative-bacterium-type cell outer membrane assembly"/>
    <property type="evidence" value="ECO:0007669"/>
    <property type="project" value="UniProtKB-UniRule"/>
</dbReference>
<sequence precursor="true">MGCGLRKRKPWRLIWWTALPLAGMAVPARAVDVQPVPEPVAEVEPAAGEVVEFTADQVAYDSGSEVITALGQVRMQREGNYVAADKITWSRASGQVLAEGNVVVINPQGDRLVGERVELSDTLRDGTIDNLLVALESGGRIAAARGTRSGEIITLDNAVYSPCPVTTEGGCPKRPSWMITAARVVYDPATGRVRFRGGRLQLFGITLPLLPIFSVGADGEGATGWLSPELKISRNNGFEVAVPYYLRLGPNRDFTVTPHIYTGTLPALGAQYRELNSLGAFQASGFLAYSEVERSSLFGSVPEDEDRDRRLRGYFAANGKFQLDPLWSVTGFLRAATDKTVTRRYDITRDDRLRNFVNAERISPDSYISIAGWAFQGLRADDEQKQIPIALPAIDARWNIEPPALGGNLQLQANSLAILRIDGQDTQRAFASARWDIRRLTTMGQQLMLTAYARGDVYHTDEAGETPVAIYRGTDGWHTRGIAALAADVQWPLIGSFLGGVQRIVPRVQVVLTPPTPNLSIPNEDARSVDLEDSNLFALNRFRGYDRWEDSSRITYGAEWHYTRPNLAVSTVIGQSYRLNRRPGIFPEGTGLTDRLSDVVGRTSIQYGRFLDLTHRYRVDKDNFAVRRNELDLTIGSLETYAQIGYLRLNRDIDPTIEDLRDREELRLAGRVKFARYWSIFGATVLDLTNTDEDPFSLADGYEPVRNRIGVAYEDDCLELGLTWRRDYERLGEFRKGTTFALQFRLKGLGR</sequence>
<keyword evidence="1" id="KW-0472">Membrane</keyword>
<organism evidence="3 4">
    <name type="scientific">Sphingomonas sabuli</name>
    <dbReference type="NCBI Taxonomy" id="2764186"/>
    <lineage>
        <taxon>Bacteria</taxon>
        <taxon>Pseudomonadati</taxon>
        <taxon>Pseudomonadota</taxon>
        <taxon>Alphaproteobacteria</taxon>
        <taxon>Sphingomonadales</taxon>
        <taxon>Sphingomonadaceae</taxon>
        <taxon>Sphingomonas</taxon>
    </lineage>
</organism>
<comment type="subcellular location">
    <subcellularLocation>
        <location evidence="1">Cell outer membrane</location>
    </subcellularLocation>
</comment>
<dbReference type="InterPro" id="IPR020889">
    <property type="entry name" value="LipoPS_assembly_LptD"/>
</dbReference>
<comment type="caution">
    <text evidence="1">Lacks conserved residue(s) required for the propagation of feature annotation.</text>
</comment>
<dbReference type="InterPro" id="IPR007543">
    <property type="entry name" value="LptD_C"/>
</dbReference>
<dbReference type="Gene3D" id="2.60.450.10">
    <property type="entry name" value="Lipopolysaccharide (LPS) transport protein A like domain"/>
    <property type="match status" value="1"/>
</dbReference>
<dbReference type="KEGG" id="ssau:H8M03_04505"/>
<dbReference type="HAMAP" id="MF_01411">
    <property type="entry name" value="LPS_assembly_LptD"/>
    <property type="match status" value="1"/>
</dbReference>
<dbReference type="PANTHER" id="PTHR30189:SF1">
    <property type="entry name" value="LPS-ASSEMBLY PROTEIN LPTD"/>
    <property type="match status" value="1"/>
</dbReference>
<gene>
    <name evidence="1" type="primary">lptD</name>
    <name evidence="3" type="ORF">H8M03_04505</name>
</gene>
<dbReference type="GO" id="GO:1990351">
    <property type="term" value="C:transporter complex"/>
    <property type="evidence" value="ECO:0007669"/>
    <property type="project" value="TreeGrafter"/>
</dbReference>
<evidence type="ECO:0000313" key="3">
    <source>
        <dbReference type="EMBL" id="QNM83593.1"/>
    </source>
</evidence>
<dbReference type="EMBL" id="CP060697">
    <property type="protein sequence ID" value="QNM83593.1"/>
    <property type="molecule type" value="Genomic_DNA"/>
</dbReference>
<evidence type="ECO:0000259" key="2">
    <source>
        <dbReference type="Pfam" id="PF04453"/>
    </source>
</evidence>
<keyword evidence="1" id="KW-0732">Signal</keyword>
<protein>
    <recommendedName>
        <fullName evidence="1">LPS-assembly protein LptD</fullName>
    </recommendedName>
</protein>
<feature type="signal peptide" evidence="1">
    <location>
        <begin position="1"/>
        <end position="30"/>
    </location>
</feature>
<keyword evidence="1" id="KW-0998">Cell outer membrane</keyword>
<comment type="subunit">
    <text evidence="1">Component of the lipopolysaccharide transport and assembly complex.</text>
</comment>
<reference evidence="3 4" key="1">
    <citation type="submission" date="2020-08" db="EMBL/GenBank/DDBJ databases">
        <title>Sphingomonas sp. sand1-3 16S ribosomal RNA gene Genome sequencing and assembly.</title>
        <authorList>
            <person name="Kang M."/>
        </authorList>
    </citation>
    <scope>NUCLEOTIDE SEQUENCE [LARGE SCALE GENOMIC DNA]</scope>
    <source>
        <strain evidence="4">sand1-3</strain>
    </source>
</reference>
<dbReference type="GO" id="GO:0015920">
    <property type="term" value="P:lipopolysaccharide transport"/>
    <property type="evidence" value="ECO:0007669"/>
    <property type="project" value="InterPro"/>
</dbReference>
<dbReference type="RefSeq" id="WP_187480548.1">
    <property type="nucleotide sequence ID" value="NZ_CP060697.1"/>
</dbReference>
<dbReference type="GO" id="GO:0009279">
    <property type="term" value="C:cell outer membrane"/>
    <property type="evidence" value="ECO:0007669"/>
    <property type="project" value="UniProtKB-SubCell"/>
</dbReference>
<evidence type="ECO:0000256" key="1">
    <source>
        <dbReference type="HAMAP-Rule" id="MF_01411"/>
    </source>
</evidence>
<proteinExistence type="inferred from homology"/>
<dbReference type="Pfam" id="PF04453">
    <property type="entry name" value="LptD"/>
    <property type="match status" value="1"/>
</dbReference>
<dbReference type="Proteomes" id="UP000515861">
    <property type="component" value="Chromosome"/>
</dbReference>
<dbReference type="InterPro" id="IPR050218">
    <property type="entry name" value="LptD"/>
</dbReference>
<feature type="domain" description="LptD C-terminal" evidence="2">
    <location>
        <begin position="312"/>
        <end position="678"/>
    </location>
</feature>